<dbReference type="GO" id="GO:0005524">
    <property type="term" value="F:ATP binding"/>
    <property type="evidence" value="ECO:0007669"/>
    <property type="project" value="UniProtKB-KW"/>
</dbReference>
<dbReference type="HOGENOM" id="CLU_023669_2_1_2"/>
<dbReference type="Proteomes" id="UP000006622">
    <property type="component" value="Chromosome"/>
</dbReference>
<evidence type="ECO:0000256" key="1">
    <source>
        <dbReference type="ARBA" id="ARBA00022741"/>
    </source>
</evidence>
<gene>
    <name evidence="5" type="ordered locus">Mzhil_0568</name>
</gene>
<dbReference type="InterPro" id="IPR014774">
    <property type="entry name" value="KaiC-like_dom"/>
</dbReference>
<keyword evidence="1" id="KW-0547">Nucleotide-binding</keyword>
<reference evidence="5 6" key="1">
    <citation type="submission" date="2010-07" db="EMBL/GenBank/DDBJ databases">
        <title>The complete genome of Methanosalsum zhilinae DSM 4017.</title>
        <authorList>
            <consortium name="US DOE Joint Genome Institute (JGI-PGF)"/>
            <person name="Lucas S."/>
            <person name="Copeland A."/>
            <person name="Lapidus A."/>
            <person name="Glavina del Rio T."/>
            <person name="Dalin E."/>
            <person name="Tice H."/>
            <person name="Bruce D."/>
            <person name="Goodwin L."/>
            <person name="Pitluck S."/>
            <person name="Kyrpides N."/>
            <person name="Mavromatis K."/>
            <person name="Ovchinnikova G."/>
            <person name="Daligault H."/>
            <person name="Detter J.C."/>
            <person name="Han C."/>
            <person name="Tapia R."/>
            <person name="Larimer F."/>
            <person name="Land M."/>
            <person name="Hauser L."/>
            <person name="Markowitz V."/>
            <person name="Cheng J.-F."/>
            <person name="Hugenholtz P."/>
            <person name="Woyke T."/>
            <person name="Wu D."/>
            <person name="Spring S."/>
            <person name="Schueler E."/>
            <person name="Brambilla E."/>
            <person name="Klenk H.-P."/>
            <person name="Eisen J.A."/>
        </authorList>
    </citation>
    <scope>NUCLEOTIDE SEQUENCE [LARGE SCALE GENOMIC DNA]</scope>
    <source>
        <strain evidence="6">DSM 4017 / NBRC 107636 / OCM 62 / WeN5</strain>
    </source>
</reference>
<dbReference type="AlphaFoldDB" id="F7XQ71"/>
<feature type="domain" description="KaiC" evidence="4">
    <location>
        <begin position="4"/>
        <end position="240"/>
    </location>
</feature>
<accession>F7XQ71</accession>
<keyword evidence="6" id="KW-1185">Reference proteome</keyword>
<proteinExistence type="predicted"/>
<dbReference type="OrthoDB" id="27015at2157"/>
<evidence type="ECO:0000256" key="2">
    <source>
        <dbReference type="ARBA" id="ARBA00022840"/>
    </source>
</evidence>
<dbReference type="EMBL" id="CP002101">
    <property type="protein sequence ID" value="AEH60435.1"/>
    <property type="molecule type" value="Genomic_DNA"/>
</dbReference>
<sequence>MNIERIPTGITGLDRVIEGGVLNNSTLLVVGSSGTGKSTFSMQYIMYGLERGENALYISMEEPPEQIMREAKMLGFDMDRYYNKELFFFHSKGEDFRMLVEEQLPALVEANQEYDVRTRVVIDPLTPLIWSVQDKQEQRDLITKLFYTLKQIGPVLVTTEEHASPGETMGEDVLIPVYLSDGAVHLTYRPIGGAFNRALEIIKMRATRHGEEVYPYIFVRGLGVVVRTTPMVSSDDINKYDDVFDRAIRTAYDMGASDTLQQKIRTIKENWSYTFSPKETLQLLFEMHDLTDTVRTRKKKDLDNGASSDNVADEEMTGVMEGTESTGNEDTAAEINDASETRKADSLIDIDDLSELEEIVK</sequence>
<dbReference type="PRINTS" id="PR01874">
    <property type="entry name" value="DNAREPAIRADA"/>
</dbReference>
<dbReference type="SUPFAM" id="SSF52540">
    <property type="entry name" value="P-loop containing nucleoside triphosphate hydrolases"/>
    <property type="match status" value="1"/>
</dbReference>
<dbReference type="GeneID" id="10822177"/>
<dbReference type="Gene3D" id="3.40.50.300">
    <property type="entry name" value="P-loop containing nucleotide triphosphate hydrolases"/>
    <property type="match status" value="1"/>
</dbReference>
<dbReference type="Pfam" id="PF06745">
    <property type="entry name" value="ATPase"/>
    <property type="match status" value="1"/>
</dbReference>
<keyword evidence="2" id="KW-0067">ATP-binding</keyword>
<dbReference type="PANTHER" id="PTHR43637:SF1">
    <property type="entry name" value="UPF0273 PROTEIN TM_0370"/>
    <property type="match status" value="1"/>
</dbReference>
<organism evidence="5 6">
    <name type="scientific">Methanosalsum zhilinae (strain DSM 4017 / NBRC 107636 / OCM 62 / WeN5)</name>
    <name type="common">Methanohalophilus zhilinae</name>
    <dbReference type="NCBI Taxonomy" id="679901"/>
    <lineage>
        <taxon>Archaea</taxon>
        <taxon>Methanobacteriati</taxon>
        <taxon>Methanobacteriota</taxon>
        <taxon>Stenosarchaea group</taxon>
        <taxon>Methanomicrobia</taxon>
        <taxon>Methanosarcinales</taxon>
        <taxon>Methanosarcinaceae</taxon>
        <taxon>Methanosalsum</taxon>
    </lineage>
</organism>
<evidence type="ECO:0000313" key="6">
    <source>
        <dbReference type="Proteomes" id="UP000006622"/>
    </source>
</evidence>
<protein>
    <submittedName>
        <fullName evidence="5">Putative circadian clock protein, KaiC</fullName>
    </submittedName>
</protein>
<dbReference type="STRING" id="679901.Mzhil_0568"/>
<dbReference type="InterPro" id="IPR010624">
    <property type="entry name" value="KaiC_dom"/>
</dbReference>
<evidence type="ECO:0000259" key="4">
    <source>
        <dbReference type="PROSITE" id="PS51146"/>
    </source>
</evidence>
<feature type="region of interest" description="Disordered" evidence="3">
    <location>
        <begin position="300"/>
        <end position="347"/>
    </location>
</feature>
<dbReference type="PROSITE" id="PS51146">
    <property type="entry name" value="KAIC"/>
    <property type="match status" value="1"/>
</dbReference>
<dbReference type="KEGG" id="mzh:Mzhil_0568"/>
<name>F7XQ71_METZD</name>
<dbReference type="PANTHER" id="PTHR43637">
    <property type="entry name" value="UPF0273 PROTEIN TM_0370"/>
    <property type="match status" value="1"/>
</dbReference>
<evidence type="ECO:0000313" key="5">
    <source>
        <dbReference type="EMBL" id="AEH60435.1"/>
    </source>
</evidence>
<evidence type="ECO:0000256" key="3">
    <source>
        <dbReference type="SAM" id="MobiDB-lite"/>
    </source>
</evidence>
<dbReference type="InterPro" id="IPR027417">
    <property type="entry name" value="P-loop_NTPase"/>
</dbReference>
<dbReference type="RefSeq" id="WP_013897874.1">
    <property type="nucleotide sequence ID" value="NC_015676.1"/>
</dbReference>